<gene>
    <name evidence="4" type="primary">LOC136074771</name>
</gene>
<dbReference type="Proteomes" id="UP001652625">
    <property type="component" value="Chromosome 01"/>
</dbReference>
<feature type="transmembrane region" description="Helical" evidence="1">
    <location>
        <begin position="176"/>
        <end position="196"/>
    </location>
</feature>
<reference evidence="3" key="1">
    <citation type="submission" date="2025-05" db="UniProtKB">
        <authorList>
            <consortium name="RefSeq"/>
        </authorList>
    </citation>
    <scope>NUCLEOTIDE SEQUENCE [LARGE SCALE GENOMIC DNA]</scope>
</reference>
<dbReference type="GeneID" id="136074771"/>
<evidence type="ECO:0000256" key="1">
    <source>
        <dbReference type="SAM" id="Phobius"/>
    </source>
</evidence>
<feature type="signal peptide" evidence="2">
    <location>
        <begin position="1"/>
        <end position="27"/>
    </location>
</feature>
<dbReference type="PROSITE" id="PS51257">
    <property type="entry name" value="PROKAR_LIPOPROTEIN"/>
    <property type="match status" value="1"/>
</dbReference>
<dbReference type="RefSeq" id="XP_065643142.1">
    <property type="nucleotide sequence ID" value="XM_065787070.1"/>
</dbReference>
<evidence type="ECO:0000313" key="4">
    <source>
        <dbReference type="RefSeq" id="XP_065643142.1"/>
    </source>
</evidence>
<accession>A0ABM4B2W7</accession>
<organism evidence="3 4">
    <name type="scientific">Hydra vulgaris</name>
    <name type="common">Hydra</name>
    <name type="synonym">Hydra attenuata</name>
    <dbReference type="NCBI Taxonomy" id="6087"/>
    <lineage>
        <taxon>Eukaryota</taxon>
        <taxon>Metazoa</taxon>
        <taxon>Cnidaria</taxon>
        <taxon>Hydrozoa</taxon>
        <taxon>Hydroidolina</taxon>
        <taxon>Anthoathecata</taxon>
        <taxon>Aplanulata</taxon>
        <taxon>Hydridae</taxon>
        <taxon>Hydra</taxon>
    </lineage>
</organism>
<feature type="chain" id="PRO_5047513835" evidence="2">
    <location>
        <begin position="28"/>
        <end position="243"/>
    </location>
</feature>
<evidence type="ECO:0000313" key="3">
    <source>
        <dbReference type="Proteomes" id="UP001652625"/>
    </source>
</evidence>
<keyword evidence="3" id="KW-1185">Reference proteome</keyword>
<reference evidence="4" key="2">
    <citation type="submission" date="2025-08" db="UniProtKB">
        <authorList>
            <consortium name="RefSeq"/>
        </authorList>
    </citation>
    <scope>IDENTIFICATION</scope>
</reference>
<keyword evidence="1" id="KW-0812">Transmembrane</keyword>
<keyword evidence="1" id="KW-1133">Transmembrane helix</keyword>
<name>A0ABM4B2W7_HYDVU</name>
<protein>
    <submittedName>
        <fullName evidence="4">Uncharacterized protein LOC136074771</fullName>
    </submittedName>
</protein>
<evidence type="ECO:0000256" key="2">
    <source>
        <dbReference type="SAM" id="SignalP"/>
    </source>
</evidence>
<proteinExistence type="predicted"/>
<keyword evidence="2" id="KW-0732">Signal</keyword>
<keyword evidence="1" id="KW-0472">Membrane</keyword>
<sequence length="243" mass="27976">MGYVRCSTSNSFIVCLNLCLILSIVSCASIENVNPADYIYILKGTGIKLEWRTTYNLFETLMIFYCGYQENHVLVPLAFDVFGDQFDTVFTRTPPKRYNLPDYNNTWVKKIDSYYDNTLKTYNLELLSIDRNITCGCKLRYMNNNEEFLITNRFVIIIVEEKEYVRKIKTCLIRHGVVLLIATIFSGVFLILLFAGDLAHKKYFGKNGFVLLNTPLKVRQSIPLSAKSNEPFYDIPIDGNSIS</sequence>